<comment type="catalytic activity">
    <reaction evidence="7">
        <text>L-threonyl-[protein] + ATP = O-phospho-L-threonyl-[protein] + ADP + H(+)</text>
        <dbReference type="Rhea" id="RHEA:46608"/>
        <dbReference type="Rhea" id="RHEA-COMP:11060"/>
        <dbReference type="Rhea" id="RHEA-COMP:11605"/>
        <dbReference type="ChEBI" id="CHEBI:15378"/>
        <dbReference type="ChEBI" id="CHEBI:30013"/>
        <dbReference type="ChEBI" id="CHEBI:30616"/>
        <dbReference type="ChEBI" id="CHEBI:61977"/>
        <dbReference type="ChEBI" id="CHEBI:456216"/>
        <dbReference type="EC" id="2.7.11.1"/>
    </reaction>
</comment>
<dbReference type="EC" id="2.7.11.1" evidence="1"/>
<dbReference type="GO" id="GO:0005524">
    <property type="term" value="F:ATP binding"/>
    <property type="evidence" value="ECO:0007669"/>
    <property type="project" value="UniProtKB-UniRule"/>
</dbReference>
<dbReference type="Proteomes" id="UP001302745">
    <property type="component" value="Unassembled WGS sequence"/>
</dbReference>
<feature type="domain" description="Protein kinase" evidence="10">
    <location>
        <begin position="62"/>
        <end position="403"/>
    </location>
</feature>
<dbReference type="Gene3D" id="1.10.510.10">
    <property type="entry name" value="Transferase(Phosphotransferase) domain 1"/>
    <property type="match status" value="1"/>
</dbReference>
<dbReference type="SUPFAM" id="SSF56112">
    <property type="entry name" value="Protein kinase-like (PK-like)"/>
    <property type="match status" value="1"/>
</dbReference>
<evidence type="ECO:0000256" key="7">
    <source>
        <dbReference type="ARBA" id="ARBA00047899"/>
    </source>
</evidence>
<accession>A0AAN6VP51</accession>
<evidence type="ECO:0000313" key="12">
    <source>
        <dbReference type="Proteomes" id="UP001302745"/>
    </source>
</evidence>
<dbReference type="Pfam" id="PF00069">
    <property type="entry name" value="Pkinase"/>
    <property type="match status" value="1"/>
</dbReference>
<keyword evidence="5 11" id="KW-0418">Kinase</keyword>
<comment type="catalytic activity">
    <reaction evidence="8">
        <text>L-seryl-[protein] + ATP = O-phospho-L-seryl-[protein] + ADP + H(+)</text>
        <dbReference type="Rhea" id="RHEA:17989"/>
        <dbReference type="Rhea" id="RHEA-COMP:9863"/>
        <dbReference type="Rhea" id="RHEA-COMP:11604"/>
        <dbReference type="ChEBI" id="CHEBI:15378"/>
        <dbReference type="ChEBI" id="CHEBI:29999"/>
        <dbReference type="ChEBI" id="CHEBI:30616"/>
        <dbReference type="ChEBI" id="CHEBI:83421"/>
        <dbReference type="ChEBI" id="CHEBI:456216"/>
        <dbReference type="EC" id="2.7.11.1"/>
    </reaction>
</comment>
<dbReference type="PANTHER" id="PTHR47634">
    <property type="entry name" value="PROTEIN KINASE DOMAIN-CONTAINING PROTEIN-RELATED"/>
    <property type="match status" value="1"/>
</dbReference>
<feature type="binding site" evidence="9">
    <location>
        <position position="91"/>
    </location>
    <ligand>
        <name>ATP</name>
        <dbReference type="ChEBI" id="CHEBI:30616"/>
    </ligand>
</feature>
<dbReference type="GO" id="GO:0005737">
    <property type="term" value="C:cytoplasm"/>
    <property type="evidence" value="ECO:0007669"/>
    <property type="project" value="TreeGrafter"/>
</dbReference>
<dbReference type="EMBL" id="MU856904">
    <property type="protein sequence ID" value="KAK4154729.1"/>
    <property type="molecule type" value="Genomic_DNA"/>
</dbReference>
<dbReference type="Gene3D" id="3.30.200.20">
    <property type="entry name" value="Phosphorylase Kinase, domain 1"/>
    <property type="match status" value="1"/>
</dbReference>
<protein>
    <recommendedName>
        <fullName evidence="1">non-specific serine/threonine protein kinase</fullName>
        <ecNumber evidence="1">2.7.11.1</ecNumber>
    </recommendedName>
</protein>
<dbReference type="InterPro" id="IPR051334">
    <property type="entry name" value="SRPK"/>
</dbReference>
<evidence type="ECO:0000256" key="5">
    <source>
        <dbReference type="ARBA" id="ARBA00022777"/>
    </source>
</evidence>
<evidence type="ECO:0000256" key="4">
    <source>
        <dbReference type="ARBA" id="ARBA00022741"/>
    </source>
</evidence>
<reference evidence="11" key="2">
    <citation type="submission" date="2023-05" db="EMBL/GenBank/DDBJ databases">
        <authorList>
            <consortium name="Lawrence Berkeley National Laboratory"/>
            <person name="Steindorff A."/>
            <person name="Hensen N."/>
            <person name="Bonometti L."/>
            <person name="Westerberg I."/>
            <person name="Brannstrom I.O."/>
            <person name="Guillou S."/>
            <person name="Cros-Aarteil S."/>
            <person name="Calhoun S."/>
            <person name="Haridas S."/>
            <person name="Kuo A."/>
            <person name="Mondo S."/>
            <person name="Pangilinan J."/>
            <person name="Riley R."/>
            <person name="Labutti K."/>
            <person name="Andreopoulos B."/>
            <person name="Lipzen A."/>
            <person name="Chen C."/>
            <person name="Yanf M."/>
            <person name="Daum C."/>
            <person name="Ng V."/>
            <person name="Clum A."/>
            <person name="Ohm R."/>
            <person name="Martin F."/>
            <person name="Silar P."/>
            <person name="Natvig D."/>
            <person name="Lalanne C."/>
            <person name="Gautier V."/>
            <person name="Ament-Velasquez S.L."/>
            <person name="Kruys A."/>
            <person name="Hutchinson M.I."/>
            <person name="Powell A.J."/>
            <person name="Barry K."/>
            <person name="Miller A.N."/>
            <person name="Grigoriev I.V."/>
            <person name="Debuchy R."/>
            <person name="Gladieux P."/>
            <person name="Thoren M.H."/>
            <person name="Johannesson H."/>
        </authorList>
    </citation>
    <scope>NUCLEOTIDE SEQUENCE</scope>
    <source>
        <strain evidence="11">CBS 538.74</strain>
    </source>
</reference>
<dbReference type="GO" id="GO:0000245">
    <property type="term" value="P:spliceosomal complex assembly"/>
    <property type="evidence" value="ECO:0007669"/>
    <property type="project" value="TreeGrafter"/>
</dbReference>
<dbReference type="GO" id="GO:0004674">
    <property type="term" value="F:protein serine/threonine kinase activity"/>
    <property type="evidence" value="ECO:0007669"/>
    <property type="project" value="UniProtKB-KW"/>
</dbReference>
<evidence type="ECO:0000313" key="11">
    <source>
        <dbReference type="EMBL" id="KAK4154729.1"/>
    </source>
</evidence>
<evidence type="ECO:0000256" key="9">
    <source>
        <dbReference type="PROSITE-ProRule" id="PRU10141"/>
    </source>
</evidence>
<keyword evidence="2" id="KW-0723">Serine/threonine-protein kinase</keyword>
<keyword evidence="3" id="KW-0808">Transferase</keyword>
<evidence type="ECO:0000256" key="2">
    <source>
        <dbReference type="ARBA" id="ARBA00022527"/>
    </source>
</evidence>
<dbReference type="GO" id="GO:0050684">
    <property type="term" value="P:regulation of mRNA processing"/>
    <property type="evidence" value="ECO:0007669"/>
    <property type="project" value="TreeGrafter"/>
</dbReference>
<evidence type="ECO:0000256" key="6">
    <source>
        <dbReference type="ARBA" id="ARBA00022840"/>
    </source>
</evidence>
<dbReference type="PANTHER" id="PTHR47634:SF9">
    <property type="entry name" value="PROTEIN KINASE DOMAIN-CONTAINING PROTEIN-RELATED"/>
    <property type="match status" value="1"/>
</dbReference>
<dbReference type="PROSITE" id="PS50011">
    <property type="entry name" value="PROTEIN_KINASE_DOM"/>
    <property type="match status" value="1"/>
</dbReference>
<evidence type="ECO:0000256" key="1">
    <source>
        <dbReference type="ARBA" id="ARBA00012513"/>
    </source>
</evidence>
<proteinExistence type="predicted"/>
<keyword evidence="12" id="KW-1185">Reference proteome</keyword>
<dbReference type="GO" id="GO:0005634">
    <property type="term" value="C:nucleus"/>
    <property type="evidence" value="ECO:0007669"/>
    <property type="project" value="TreeGrafter"/>
</dbReference>
<dbReference type="InterPro" id="IPR000719">
    <property type="entry name" value="Prot_kinase_dom"/>
</dbReference>
<evidence type="ECO:0000259" key="10">
    <source>
        <dbReference type="PROSITE" id="PS50011"/>
    </source>
</evidence>
<organism evidence="11 12">
    <name type="scientific">Chaetomidium leptoderma</name>
    <dbReference type="NCBI Taxonomy" id="669021"/>
    <lineage>
        <taxon>Eukaryota</taxon>
        <taxon>Fungi</taxon>
        <taxon>Dikarya</taxon>
        <taxon>Ascomycota</taxon>
        <taxon>Pezizomycotina</taxon>
        <taxon>Sordariomycetes</taxon>
        <taxon>Sordariomycetidae</taxon>
        <taxon>Sordariales</taxon>
        <taxon>Chaetomiaceae</taxon>
        <taxon>Chaetomidium</taxon>
    </lineage>
</organism>
<sequence length="406" mass="46794">MASLVKWARTLIRRAPSPPLRFPTTGFDTFPPQAVVEEEQFDEFKSGIYYPVNIGDVYASKYQILGKLGFGTTSTVWLARNLLEHQHVVLKVYTQSQESDDEFQIYDHLNKVNTSNPGYRHLRTALDQLVLPRPSGDHRCLVLKPMWDSWRDLLRHDPSRRFTEVLLKAGIKQLLLALDCLHTECKLVHTDIKADNILNELVDEGVLEAFTKAELETPSPRKFVGGQTVYRSRRFERPRKFGDMILSDFGTAVRGDIKRNHIAQPDVYRSPEIMLKAEWSYPVDIWNVGCMIWDLFEGKHLFYGDYSSGKAYTTRAHLAEVIGMLGPPPLDLLHRGIRSSEFFAEDGRWIADVEIPKDISLEASEERLEGENKAMFLEFMRGMLQWRPEDRKTARELAEDPWLNSP</sequence>
<name>A0AAN6VP51_9PEZI</name>
<evidence type="ECO:0000256" key="8">
    <source>
        <dbReference type="ARBA" id="ARBA00048679"/>
    </source>
</evidence>
<dbReference type="AlphaFoldDB" id="A0AAN6VP51"/>
<evidence type="ECO:0000256" key="3">
    <source>
        <dbReference type="ARBA" id="ARBA00022679"/>
    </source>
</evidence>
<comment type="caution">
    <text evidence="11">The sequence shown here is derived from an EMBL/GenBank/DDBJ whole genome shotgun (WGS) entry which is preliminary data.</text>
</comment>
<dbReference type="InterPro" id="IPR011009">
    <property type="entry name" value="Kinase-like_dom_sf"/>
</dbReference>
<gene>
    <name evidence="11" type="ORF">C8A00DRAFT_42534</name>
</gene>
<reference evidence="11" key="1">
    <citation type="journal article" date="2023" name="Mol. Phylogenet. Evol.">
        <title>Genome-scale phylogeny and comparative genomics of the fungal order Sordariales.</title>
        <authorList>
            <person name="Hensen N."/>
            <person name="Bonometti L."/>
            <person name="Westerberg I."/>
            <person name="Brannstrom I.O."/>
            <person name="Guillou S."/>
            <person name="Cros-Aarteil S."/>
            <person name="Calhoun S."/>
            <person name="Haridas S."/>
            <person name="Kuo A."/>
            <person name="Mondo S."/>
            <person name="Pangilinan J."/>
            <person name="Riley R."/>
            <person name="LaButti K."/>
            <person name="Andreopoulos B."/>
            <person name="Lipzen A."/>
            <person name="Chen C."/>
            <person name="Yan M."/>
            <person name="Daum C."/>
            <person name="Ng V."/>
            <person name="Clum A."/>
            <person name="Steindorff A."/>
            <person name="Ohm R.A."/>
            <person name="Martin F."/>
            <person name="Silar P."/>
            <person name="Natvig D.O."/>
            <person name="Lalanne C."/>
            <person name="Gautier V."/>
            <person name="Ament-Velasquez S.L."/>
            <person name="Kruys A."/>
            <person name="Hutchinson M.I."/>
            <person name="Powell A.J."/>
            <person name="Barry K."/>
            <person name="Miller A.N."/>
            <person name="Grigoriev I.V."/>
            <person name="Debuchy R."/>
            <person name="Gladieux P."/>
            <person name="Hiltunen Thoren M."/>
            <person name="Johannesson H."/>
        </authorList>
    </citation>
    <scope>NUCLEOTIDE SEQUENCE</scope>
    <source>
        <strain evidence="11">CBS 538.74</strain>
    </source>
</reference>
<dbReference type="SMART" id="SM00220">
    <property type="entry name" value="S_TKc"/>
    <property type="match status" value="1"/>
</dbReference>
<keyword evidence="4 9" id="KW-0547">Nucleotide-binding</keyword>
<dbReference type="InterPro" id="IPR017441">
    <property type="entry name" value="Protein_kinase_ATP_BS"/>
</dbReference>
<keyword evidence="6 9" id="KW-0067">ATP-binding</keyword>
<dbReference type="PROSITE" id="PS00107">
    <property type="entry name" value="PROTEIN_KINASE_ATP"/>
    <property type="match status" value="1"/>
</dbReference>